<dbReference type="SMR" id="A0A0N7KSH1"/>
<name>A0A0N7KSH1_ORYSJ</name>
<dbReference type="EMBL" id="AP014967">
    <property type="protein sequence ID" value="BAT12802.1"/>
    <property type="molecule type" value="Genomic_DNA"/>
</dbReference>
<accession>A0A0N7KSH1</accession>
<proteinExistence type="predicted"/>
<sequence>MLTEDFDENLIFTRMLAYAYDLISWLRELYAKKMLLQKCSASASFSARFYNKLWLRRKANQNNSTSCAQENTRLCFRQDQTSFDGDL</sequence>
<keyword evidence="2" id="KW-1185">Reference proteome</keyword>
<reference evidence="1 2" key="3">
    <citation type="journal article" date="2013" name="Rice">
        <title>Improvement of the Oryza sativa Nipponbare reference genome using next generation sequence and optical map data.</title>
        <authorList>
            <person name="Kawahara Y."/>
            <person name="de la Bastide M."/>
            <person name="Hamilton J.P."/>
            <person name="Kanamori H."/>
            <person name="McCombie W.R."/>
            <person name="Ouyang S."/>
            <person name="Schwartz D.C."/>
            <person name="Tanaka T."/>
            <person name="Wu J."/>
            <person name="Zhou S."/>
            <person name="Childs K.L."/>
            <person name="Davidson R.M."/>
            <person name="Lin H."/>
            <person name="Quesada-Ocampo L."/>
            <person name="Vaillancourt B."/>
            <person name="Sakai H."/>
            <person name="Lee S.S."/>
            <person name="Kim J."/>
            <person name="Numa H."/>
            <person name="Itoh T."/>
            <person name="Buell C.R."/>
            <person name="Matsumoto T."/>
        </authorList>
    </citation>
    <scope>NUCLEOTIDE SEQUENCE [LARGE SCALE GENOMIC DNA]</scope>
    <source>
        <strain evidence="2">cv. Nipponbare</strain>
    </source>
</reference>
<dbReference type="Proteomes" id="UP000059680">
    <property type="component" value="Chromosome 11"/>
</dbReference>
<dbReference type="InParanoid" id="A0A0N7KSH1"/>
<reference evidence="2" key="1">
    <citation type="journal article" date="2005" name="Nature">
        <title>The map-based sequence of the rice genome.</title>
        <authorList>
            <consortium name="International rice genome sequencing project (IRGSP)"/>
            <person name="Matsumoto T."/>
            <person name="Wu J."/>
            <person name="Kanamori H."/>
            <person name="Katayose Y."/>
            <person name="Fujisawa M."/>
            <person name="Namiki N."/>
            <person name="Mizuno H."/>
            <person name="Yamamoto K."/>
            <person name="Antonio B.A."/>
            <person name="Baba T."/>
            <person name="Sakata K."/>
            <person name="Nagamura Y."/>
            <person name="Aoki H."/>
            <person name="Arikawa K."/>
            <person name="Arita K."/>
            <person name="Bito T."/>
            <person name="Chiden Y."/>
            <person name="Fujitsuka N."/>
            <person name="Fukunaka R."/>
            <person name="Hamada M."/>
            <person name="Harada C."/>
            <person name="Hayashi A."/>
            <person name="Hijishita S."/>
            <person name="Honda M."/>
            <person name="Hosokawa S."/>
            <person name="Ichikawa Y."/>
            <person name="Idonuma A."/>
            <person name="Iijima M."/>
            <person name="Ikeda M."/>
            <person name="Ikeno M."/>
            <person name="Ito K."/>
            <person name="Ito S."/>
            <person name="Ito T."/>
            <person name="Ito Y."/>
            <person name="Ito Y."/>
            <person name="Iwabuchi A."/>
            <person name="Kamiya K."/>
            <person name="Karasawa W."/>
            <person name="Kurita K."/>
            <person name="Katagiri S."/>
            <person name="Kikuta A."/>
            <person name="Kobayashi H."/>
            <person name="Kobayashi N."/>
            <person name="Machita K."/>
            <person name="Maehara T."/>
            <person name="Masukawa M."/>
            <person name="Mizubayashi T."/>
            <person name="Mukai Y."/>
            <person name="Nagasaki H."/>
            <person name="Nagata Y."/>
            <person name="Naito S."/>
            <person name="Nakashima M."/>
            <person name="Nakama Y."/>
            <person name="Nakamichi Y."/>
            <person name="Nakamura M."/>
            <person name="Meguro A."/>
            <person name="Negishi M."/>
            <person name="Ohta I."/>
            <person name="Ohta T."/>
            <person name="Okamoto M."/>
            <person name="Ono N."/>
            <person name="Saji S."/>
            <person name="Sakaguchi M."/>
            <person name="Sakai K."/>
            <person name="Shibata M."/>
            <person name="Shimokawa T."/>
            <person name="Song J."/>
            <person name="Takazaki Y."/>
            <person name="Terasawa K."/>
            <person name="Tsugane M."/>
            <person name="Tsuji K."/>
            <person name="Ueda S."/>
            <person name="Waki K."/>
            <person name="Yamagata H."/>
            <person name="Yamamoto M."/>
            <person name="Yamamoto S."/>
            <person name="Yamane H."/>
            <person name="Yoshiki S."/>
            <person name="Yoshihara R."/>
            <person name="Yukawa K."/>
            <person name="Zhong H."/>
            <person name="Yano M."/>
            <person name="Yuan Q."/>
            <person name="Ouyang S."/>
            <person name="Liu J."/>
            <person name="Jones K.M."/>
            <person name="Gansberger K."/>
            <person name="Moffat K."/>
            <person name="Hill J."/>
            <person name="Bera J."/>
            <person name="Fadrosh D."/>
            <person name="Jin S."/>
            <person name="Johri S."/>
            <person name="Kim M."/>
            <person name="Overton L."/>
            <person name="Reardon M."/>
            <person name="Tsitrin T."/>
            <person name="Vuong H."/>
            <person name="Weaver B."/>
            <person name="Ciecko A."/>
            <person name="Tallon L."/>
            <person name="Jackson J."/>
            <person name="Pai G."/>
            <person name="Aken S.V."/>
            <person name="Utterback T."/>
            <person name="Reidmuller S."/>
            <person name="Feldblyum T."/>
            <person name="Hsiao J."/>
            <person name="Zismann V."/>
            <person name="Iobst S."/>
            <person name="de Vazeille A.R."/>
            <person name="Buell C.R."/>
            <person name="Ying K."/>
            <person name="Li Y."/>
            <person name="Lu T."/>
            <person name="Huang Y."/>
            <person name="Zhao Q."/>
            <person name="Feng Q."/>
            <person name="Zhang L."/>
            <person name="Zhu J."/>
            <person name="Weng Q."/>
            <person name="Mu J."/>
            <person name="Lu Y."/>
            <person name="Fan D."/>
            <person name="Liu Y."/>
            <person name="Guan J."/>
            <person name="Zhang Y."/>
            <person name="Yu S."/>
            <person name="Liu X."/>
            <person name="Zhang Y."/>
            <person name="Hong G."/>
            <person name="Han B."/>
            <person name="Choisne N."/>
            <person name="Demange N."/>
            <person name="Orjeda G."/>
            <person name="Samain S."/>
            <person name="Cattolico L."/>
            <person name="Pelletier E."/>
            <person name="Couloux A."/>
            <person name="Segurens B."/>
            <person name="Wincker P."/>
            <person name="D'Hont A."/>
            <person name="Scarpelli C."/>
            <person name="Weissenbach J."/>
            <person name="Salanoubat M."/>
            <person name="Quetier F."/>
            <person name="Yu Y."/>
            <person name="Kim H.R."/>
            <person name="Rambo T."/>
            <person name="Currie J."/>
            <person name="Collura K."/>
            <person name="Luo M."/>
            <person name="Yang T."/>
            <person name="Ammiraju J.S.S."/>
            <person name="Engler F."/>
            <person name="Soderlund C."/>
            <person name="Wing R.A."/>
            <person name="Palmer L.E."/>
            <person name="de la Bastide M."/>
            <person name="Spiegel L."/>
            <person name="Nascimento L."/>
            <person name="Zutavern T."/>
            <person name="O'Shaughnessy A."/>
            <person name="Dike S."/>
            <person name="Dedhia N."/>
            <person name="Preston R."/>
            <person name="Balija V."/>
            <person name="McCombie W.R."/>
            <person name="Chow T."/>
            <person name="Chen H."/>
            <person name="Chung M."/>
            <person name="Chen C."/>
            <person name="Shaw J."/>
            <person name="Wu H."/>
            <person name="Hsiao K."/>
            <person name="Chao Y."/>
            <person name="Chu M."/>
            <person name="Cheng C."/>
            <person name="Hour A."/>
            <person name="Lee P."/>
            <person name="Lin S."/>
            <person name="Lin Y."/>
            <person name="Liou J."/>
            <person name="Liu S."/>
            <person name="Hsing Y."/>
            <person name="Raghuvanshi S."/>
            <person name="Mohanty A."/>
            <person name="Bharti A.K."/>
            <person name="Gaur A."/>
            <person name="Gupta V."/>
            <person name="Kumar D."/>
            <person name="Ravi V."/>
            <person name="Vij S."/>
            <person name="Kapur A."/>
            <person name="Khurana P."/>
            <person name="Khurana P."/>
            <person name="Khurana J.P."/>
            <person name="Tyagi A.K."/>
            <person name="Gaikwad K."/>
            <person name="Singh A."/>
            <person name="Dalal V."/>
            <person name="Srivastava S."/>
            <person name="Dixit A."/>
            <person name="Pal A.K."/>
            <person name="Ghazi I.A."/>
            <person name="Yadav M."/>
            <person name="Pandit A."/>
            <person name="Bhargava A."/>
            <person name="Sureshbabu K."/>
            <person name="Batra K."/>
            <person name="Sharma T.R."/>
            <person name="Mohapatra T."/>
            <person name="Singh N.K."/>
            <person name="Messing J."/>
            <person name="Nelson A.B."/>
            <person name="Fuks G."/>
            <person name="Kavchok S."/>
            <person name="Keizer G."/>
            <person name="Linton E."/>
            <person name="Llaca V."/>
            <person name="Song R."/>
            <person name="Tanyolac B."/>
            <person name="Young S."/>
            <person name="Ho-Il K."/>
            <person name="Hahn J.H."/>
            <person name="Sangsakoo G."/>
            <person name="Vanavichit A."/>
            <person name="de Mattos Luiz.A.T."/>
            <person name="Zimmer P.D."/>
            <person name="Malone G."/>
            <person name="Dellagostin O."/>
            <person name="de Oliveira A.C."/>
            <person name="Bevan M."/>
            <person name="Bancroft I."/>
            <person name="Minx P."/>
            <person name="Cordum H."/>
            <person name="Wilson R."/>
            <person name="Cheng Z."/>
            <person name="Jin W."/>
            <person name="Jiang J."/>
            <person name="Leong S.A."/>
            <person name="Iwama H."/>
            <person name="Gojobori T."/>
            <person name="Itoh T."/>
            <person name="Niimura Y."/>
            <person name="Fujii Y."/>
            <person name="Habara T."/>
            <person name="Sakai H."/>
            <person name="Sato Y."/>
            <person name="Wilson G."/>
            <person name="Kumar K."/>
            <person name="McCouch S."/>
            <person name="Juretic N."/>
            <person name="Hoen D."/>
            <person name="Wright S."/>
            <person name="Bruskiewich R."/>
            <person name="Bureau T."/>
            <person name="Miyao A."/>
            <person name="Hirochika H."/>
            <person name="Nishikawa T."/>
            <person name="Kadowaki K."/>
            <person name="Sugiura M."/>
            <person name="Burr B."/>
            <person name="Sasaki T."/>
        </authorList>
    </citation>
    <scope>NUCLEOTIDE SEQUENCE [LARGE SCALE GENOMIC DNA]</scope>
    <source>
        <strain evidence="2">cv. Nipponbare</strain>
    </source>
</reference>
<dbReference type="AlphaFoldDB" id="A0A0N7KSH1"/>
<dbReference type="PaxDb" id="39947-A0A0N7KSH1"/>
<evidence type="ECO:0000313" key="2">
    <source>
        <dbReference type="Proteomes" id="UP000059680"/>
    </source>
</evidence>
<dbReference type="Gramene" id="Os11t0161166-01">
    <property type="protein sequence ID" value="Os11t0161166-01"/>
    <property type="gene ID" value="Os11g0161166"/>
</dbReference>
<evidence type="ECO:0000313" key="1">
    <source>
        <dbReference type="EMBL" id="BAT12802.1"/>
    </source>
</evidence>
<protein>
    <submittedName>
        <fullName evidence="1">Os11g0161166 protein</fullName>
    </submittedName>
</protein>
<organism evidence="1 2">
    <name type="scientific">Oryza sativa subsp. japonica</name>
    <name type="common">Rice</name>
    <dbReference type="NCBI Taxonomy" id="39947"/>
    <lineage>
        <taxon>Eukaryota</taxon>
        <taxon>Viridiplantae</taxon>
        <taxon>Streptophyta</taxon>
        <taxon>Embryophyta</taxon>
        <taxon>Tracheophyta</taxon>
        <taxon>Spermatophyta</taxon>
        <taxon>Magnoliopsida</taxon>
        <taxon>Liliopsida</taxon>
        <taxon>Poales</taxon>
        <taxon>Poaceae</taxon>
        <taxon>BOP clade</taxon>
        <taxon>Oryzoideae</taxon>
        <taxon>Oryzeae</taxon>
        <taxon>Oryzinae</taxon>
        <taxon>Oryza</taxon>
        <taxon>Oryza sativa</taxon>
    </lineage>
</organism>
<gene>
    <name evidence="1" type="ordered locus">Os11g0161166</name>
    <name evidence="1" type="ORF">OSNPB_110161166</name>
</gene>
<reference evidence="1 2" key="2">
    <citation type="journal article" date="2013" name="Plant Cell Physiol.">
        <title>Rice Annotation Project Database (RAP-DB): an integrative and interactive database for rice genomics.</title>
        <authorList>
            <person name="Sakai H."/>
            <person name="Lee S.S."/>
            <person name="Tanaka T."/>
            <person name="Numa H."/>
            <person name="Kim J."/>
            <person name="Kawahara Y."/>
            <person name="Wakimoto H."/>
            <person name="Yang C.C."/>
            <person name="Iwamoto M."/>
            <person name="Abe T."/>
            <person name="Yamada Y."/>
            <person name="Muto A."/>
            <person name="Inokuchi H."/>
            <person name="Ikemura T."/>
            <person name="Matsumoto T."/>
            <person name="Sasaki T."/>
            <person name="Itoh T."/>
        </authorList>
    </citation>
    <scope>NUCLEOTIDE SEQUENCE [LARGE SCALE GENOMIC DNA]</scope>
    <source>
        <strain evidence="2">cv. Nipponbare</strain>
    </source>
</reference>